<feature type="compositionally biased region" description="Low complexity" evidence="1">
    <location>
        <begin position="42"/>
        <end position="56"/>
    </location>
</feature>
<protein>
    <submittedName>
        <fullName evidence="3">Uncharacterized protein</fullName>
    </submittedName>
</protein>
<dbReference type="AlphaFoldDB" id="A0A1I2R992"/>
<organism evidence="3 4">
    <name type="scientific">Actinopolymorpha cephalotaxi</name>
    <dbReference type="NCBI Taxonomy" id="504797"/>
    <lineage>
        <taxon>Bacteria</taxon>
        <taxon>Bacillati</taxon>
        <taxon>Actinomycetota</taxon>
        <taxon>Actinomycetes</taxon>
        <taxon>Propionibacteriales</taxon>
        <taxon>Actinopolymorphaceae</taxon>
        <taxon>Actinopolymorpha</taxon>
    </lineage>
</organism>
<dbReference type="STRING" id="504797.SAMN05421678_105268"/>
<sequence length="82" mass="8418">METSQSTGPARFGGPPKGAVDPRHGLSCSSRQIVPPDRLIRPAAGPAPAYPQATGVPDPPEPPTGEPCLFTSPSIWSTSAGR</sequence>
<dbReference type="Proteomes" id="UP000533017">
    <property type="component" value="Unassembled WGS sequence"/>
</dbReference>
<proteinExistence type="predicted"/>
<evidence type="ECO:0000313" key="2">
    <source>
        <dbReference type="EMBL" id="NYH82326.1"/>
    </source>
</evidence>
<name>A0A1I2R992_9ACTN</name>
<evidence type="ECO:0000256" key="1">
    <source>
        <dbReference type="SAM" id="MobiDB-lite"/>
    </source>
</evidence>
<reference evidence="2 5" key="2">
    <citation type="submission" date="2020-07" db="EMBL/GenBank/DDBJ databases">
        <title>Sequencing the genomes of 1000 actinobacteria strains.</title>
        <authorList>
            <person name="Klenk H.-P."/>
        </authorList>
    </citation>
    <scope>NUCLEOTIDE SEQUENCE [LARGE SCALE GENOMIC DNA]</scope>
    <source>
        <strain evidence="2 5">DSM 45117</strain>
    </source>
</reference>
<evidence type="ECO:0000313" key="5">
    <source>
        <dbReference type="Proteomes" id="UP000533017"/>
    </source>
</evidence>
<feature type="compositionally biased region" description="Polar residues" evidence="1">
    <location>
        <begin position="71"/>
        <end position="82"/>
    </location>
</feature>
<dbReference type="EMBL" id="JACBZA010000001">
    <property type="protein sequence ID" value="NYH82326.1"/>
    <property type="molecule type" value="Genomic_DNA"/>
</dbReference>
<dbReference type="EMBL" id="FOOI01000005">
    <property type="protein sequence ID" value="SFG36623.1"/>
    <property type="molecule type" value="Genomic_DNA"/>
</dbReference>
<reference evidence="3 4" key="1">
    <citation type="submission" date="2016-10" db="EMBL/GenBank/DDBJ databases">
        <authorList>
            <person name="de Groot N.N."/>
        </authorList>
    </citation>
    <scope>NUCLEOTIDE SEQUENCE [LARGE SCALE GENOMIC DNA]</scope>
    <source>
        <strain evidence="3 4">CPCC 202808</strain>
    </source>
</reference>
<keyword evidence="5" id="KW-1185">Reference proteome</keyword>
<evidence type="ECO:0000313" key="4">
    <source>
        <dbReference type="Proteomes" id="UP000199052"/>
    </source>
</evidence>
<accession>A0A1I2R992</accession>
<feature type="region of interest" description="Disordered" evidence="1">
    <location>
        <begin position="1"/>
        <end position="82"/>
    </location>
</feature>
<evidence type="ECO:0000313" key="3">
    <source>
        <dbReference type="EMBL" id="SFG36623.1"/>
    </source>
</evidence>
<dbReference type="Proteomes" id="UP000199052">
    <property type="component" value="Unassembled WGS sequence"/>
</dbReference>
<gene>
    <name evidence="2" type="ORF">FHR37_001177</name>
    <name evidence="3" type="ORF">SAMN05421678_105268</name>
</gene>